<dbReference type="InterPro" id="IPR019428">
    <property type="entry name" value="7TM_GPCR_serpentine_rcpt_Str"/>
</dbReference>
<feature type="non-terminal residue" evidence="2">
    <location>
        <position position="1"/>
    </location>
</feature>
<feature type="non-terminal residue" evidence="2">
    <location>
        <position position="136"/>
    </location>
</feature>
<keyword evidence="1" id="KW-0812">Transmembrane</keyword>
<dbReference type="PANTHER" id="PTHR22943">
    <property type="entry name" value="7-TRANSMEMBRANE DOMAIN RECEPTOR C.ELEGANS"/>
    <property type="match status" value="1"/>
</dbReference>
<keyword evidence="3" id="KW-1185">Reference proteome</keyword>
<evidence type="ECO:0000313" key="3">
    <source>
        <dbReference type="Proteomes" id="UP001432322"/>
    </source>
</evidence>
<name>A0AAV5WAR3_9BILA</name>
<feature type="transmembrane region" description="Helical" evidence="1">
    <location>
        <begin position="20"/>
        <end position="41"/>
    </location>
</feature>
<evidence type="ECO:0008006" key="4">
    <source>
        <dbReference type="Google" id="ProtNLM"/>
    </source>
</evidence>
<dbReference type="PANTHER" id="PTHR22943:SF248">
    <property type="entry name" value="SEVEN TM RECEPTOR"/>
    <property type="match status" value="1"/>
</dbReference>
<proteinExistence type="predicted"/>
<gene>
    <name evidence="2" type="ORF">PFISCL1PPCAC_18792</name>
</gene>
<dbReference type="EMBL" id="BTSY01000005">
    <property type="protein sequence ID" value="GMT27495.1"/>
    <property type="molecule type" value="Genomic_DNA"/>
</dbReference>
<evidence type="ECO:0000256" key="1">
    <source>
        <dbReference type="SAM" id="Phobius"/>
    </source>
</evidence>
<dbReference type="Proteomes" id="UP001432322">
    <property type="component" value="Unassembled WGS sequence"/>
</dbReference>
<sequence>IQERTPSGLVWNWNVIRSFLMVMIPPQISMLIMFSCGFSIISRCRFISPSSTQIHTQLLKALMVQAAIPVLFIFVPLGLQFIMPLVGSSFGRAGMATSTFTSFFPVIDPLVVISFIPLYRNNLRKWCNPAFIYRVR</sequence>
<evidence type="ECO:0000313" key="2">
    <source>
        <dbReference type="EMBL" id="GMT27495.1"/>
    </source>
</evidence>
<protein>
    <recommendedName>
        <fullName evidence="4">G protein-coupled receptor</fullName>
    </recommendedName>
</protein>
<feature type="transmembrane region" description="Helical" evidence="1">
    <location>
        <begin position="62"/>
        <end position="82"/>
    </location>
</feature>
<dbReference type="AlphaFoldDB" id="A0AAV5WAR3"/>
<organism evidence="2 3">
    <name type="scientific">Pristionchus fissidentatus</name>
    <dbReference type="NCBI Taxonomy" id="1538716"/>
    <lineage>
        <taxon>Eukaryota</taxon>
        <taxon>Metazoa</taxon>
        <taxon>Ecdysozoa</taxon>
        <taxon>Nematoda</taxon>
        <taxon>Chromadorea</taxon>
        <taxon>Rhabditida</taxon>
        <taxon>Rhabditina</taxon>
        <taxon>Diplogasteromorpha</taxon>
        <taxon>Diplogasteroidea</taxon>
        <taxon>Neodiplogasteridae</taxon>
        <taxon>Pristionchus</taxon>
    </lineage>
</organism>
<keyword evidence="1" id="KW-1133">Transmembrane helix</keyword>
<reference evidence="2" key="1">
    <citation type="submission" date="2023-10" db="EMBL/GenBank/DDBJ databases">
        <title>Genome assembly of Pristionchus species.</title>
        <authorList>
            <person name="Yoshida K."/>
            <person name="Sommer R.J."/>
        </authorList>
    </citation>
    <scope>NUCLEOTIDE SEQUENCE</scope>
    <source>
        <strain evidence="2">RS5133</strain>
    </source>
</reference>
<accession>A0AAV5WAR3</accession>
<dbReference type="Pfam" id="PF10326">
    <property type="entry name" value="7TM_GPCR_Str"/>
    <property type="match status" value="1"/>
</dbReference>
<feature type="transmembrane region" description="Helical" evidence="1">
    <location>
        <begin position="102"/>
        <end position="119"/>
    </location>
</feature>
<comment type="caution">
    <text evidence="2">The sequence shown here is derived from an EMBL/GenBank/DDBJ whole genome shotgun (WGS) entry which is preliminary data.</text>
</comment>
<dbReference type="SUPFAM" id="SSF81321">
    <property type="entry name" value="Family A G protein-coupled receptor-like"/>
    <property type="match status" value="1"/>
</dbReference>
<keyword evidence="1" id="KW-0472">Membrane</keyword>